<accession>A0A916U104</accession>
<evidence type="ECO:0000313" key="12">
    <source>
        <dbReference type="Proteomes" id="UP000651668"/>
    </source>
</evidence>
<protein>
    <recommendedName>
        <fullName evidence="4">Nicotinamide riboside transporter PnuC</fullName>
    </recommendedName>
</protein>
<keyword evidence="12" id="KW-1185">Reference proteome</keyword>
<evidence type="ECO:0000256" key="3">
    <source>
        <dbReference type="ARBA" id="ARBA00006669"/>
    </source>
</evidence>
<evidence type="ECO:0000256" key="8">
    <source>
        <dbReference type="ARBA" id="ARBA00022989"/>
    </source>
</evidence>
<feature type="transmembrane region" description="Helical" evidence="10">
    <location>
        <begin position="192"/>
        <end position="209"/>
    </location>
</feature>
<feature type="transmembrane region" description="Helical" evidence="10">
    <location>
        <begin position="120"/>
        <end position="138"/>
    </location>
</feature>
<keyword evidence="8 10" id="KW-1133">Transmembrane helix</keyword>
<evidence type="ECO:0000256" key="10">
    <source>
        <dbReference type="SAM" id="Phobius"/>
    </source>
</evidence>
<evidence type="ECO:0000256" key="2">
    <source>
        <dbReference type="ARBA" id="ARBA00004651"/>
    </source>
</evidence>
<evidence type="ECO:0000256" key="7">
    <source>
        <dbReference type="ARBA" id="ARBA00022692"/>
    </source>
</evidence>
<sequence>MRPIQELQYNHTAEMLLFAEPLKNSFLQFFTQTGWLEWCGVVTGIACVWLAAKNNILSWPIAIISVLIYINIFYNAKLYADMGLQVYFFVMNVYGWYFWSNNKNKDEASSPVLSITRKEIVISILAVIAFTYILGTLLHRNTDASFPFIDSFCTACSLVAQVFLARKVMENWLIWIFVDIIYVGVYCSKELYATGLMYALYVYIAAMGYRDWRKIYRTQHD</sequence>
<dbReference type="PANTHER" id="PTHR36122">
    <property type="entry name" value="NICOTINAMIDE RIBOSIDE TRANSPORTER PNUC"/>
    <property type="match status" value="1"/>
</dbReference>
<gene>
    <name evidence="11" type="primary">pnuC</name>
    <name evidence="11" type="ORF">GCM10011387_05620</name>
</gene>
<dbReference type="PANTHER" id="PTHR36122:SF2">
    <property type="entry name" value="NICOTINAMIDE RIBOSIDE TRANSPORTER PNUC"/>
    <property type="match status" value="1"/>
</dbReference>
<dbReference type="AlphaFoldDB" id="A0A916U104"/>
<dbReference type="GO" id="GO:0034257">
    <property type="term" value="F:nicotinamide riboside transmembrane transporter activity"/>
    <property type="evidence" value="ECO:0007669"/>
    <property type="project" value="InterPro"/>
</dbReference>
<feature type="transmembrane region" description="Helical" evidence="10">
    <location>
        <begin position="171"/>
        <end position="186"/>
    </location>
</feature>
<feature type="transmembrane region" description="Helical" evidence="10">
    <location>
        <begin position="82"/>
        <end position="99"/>
    </location>
</feature>
<keyword evidence="7 10" id="KW-0812">Transmembrane</keyword>
<dbReference type="NCBIfam" id="TIGR01528">
    <property type="entry name" value="NMN_trans_PnuC"/>
    <property type="match status" value="1"/>
</dbReference>
<dbReference type="InterPro" id="IPR006419">
    <property type="entry name" value="NMN_transpt_PnuC"/>
</dbReference>
<comment type="similarity">
    <text evidence="3">Belongs to the nicotinamide ribonucleoside (NR) uptake permease (TC 4.B.1) family.</text>
</comment>
<dbReference type="EMBL" id="BMIL01000002">
    <property type="protein sequence ID" value="GGC54955.1"/>
    <property type="molecule type" value="Genomic_DNA"/>
</dbReference>
<evidence type="ECO:0000313" key="11">
    <source>
        <dbReference type="EMBL" id="GGC54955.1"/>
    </source>
</evidence>
<feature type="transmembrane region" description="Helical" evidence="10">
    <location>
        <begin position="35"/>
        <end position="52"/>
    </location>
</feature>
<dbReference type="Proteomes" id="UP000651668">
    <property type="component" value="Unassembled WGS sequence"/>
</dbReference>
<feature type="transmembrane region" description="Helical" evidence="10">
    <location>
        <begin position="144"/>
        <end position="164"/>
    </location>
</feature>
<keyword evidence="5" id="KW-0813">Transport</keyword>
<dbReference type="Pfam" id="PF04973">
    <property type="entry name" value="NMN_transporter"/>
    <property type="match status" value="1"/>
</dbReference>
<reference evidence="11" key="1">
    <citation type="journal article" date="2014" name="Int. J. Syst. Evol. Microbiol.">
        <title>Complete genome sequence of Corynebacterium casei LMG S-19264T (=DSM 44701T), isolated from a smear-ripened cheese.</title>
        <authorList>
            <consortium name="US DOE Joint Genome Institute (JGI-PGF)"/>
            <person name="Walter F."/>
            <person name="Albersmeier A."/>
            <person name="Kalinowski J."/>
            <person name="Ruckert C."/>
        </authorList>
    </citation>
    <scope>NUCLEOTIDE SEQUENCE</scope>
    <source>
        <strain evidence="11">CGMCC 1.15343</strain>
    </source>
</reference>
<comment type="caution">
    <text evidence="11">The sequence shown here is derived from an EMBL/GenBank/DDBJ whole genome shotgun (WGS) entry which is preliminary data.</text>
</comment>
<dbReference type="GO" id="GO:0005886">
    <property type="term" value="C:plasma membrane"/>
    <property type="evidence" value="ECO:0007669"/>
    <property type="project" value="UniProtKB-SubCell"/>
</dbReference>
<evidence type="ECO:0000256" key="6">
    <source>
        <dbReference type="ARBA" id="ARBA00022475"/>
    </source>
</evidence>
<reference evidence="11" key="2">
    <citation type="submission" date="2020-09" db="EMBL/GenBank/DDBJ databases">
        <authorList>
            <person name="Sun Q."/>
            <person name="Zhou Y."/>
        </authorList>
    </citation>
    <scope>NUCLEOTIDE SEQUENCE</scope>
    <source>
        <strain evidence="11">CGMCC 1.15343</strain>
    </source>
</reference>
<comment type="function">
    <text evidence="1">Required for nicotinamide riboside transport across the inner membrane.</text>
</comment>
<keyword evidence="9 10" id="KW-0472">Membrane</keyword>
<organism evidence="11 12">
    <name type="scientific">Pedobacter quisquiliarum</name>
    <dbReference type="NCBI Taxonomy" id="1834438"/>
    <lineage>
        <taxon>Bacteria</taxon>
        <taxon>Pseudomonadati</taxon>
        <taxon>Bacteroidota</taxon>
        <taxon>Sphingobacteriia</taxon>
        <taxon>Sphingobacteriales</taxon>
        <taxon>Sphingobacteriaceae</taxon>
        <taxon>Pedobacter</taxon>
    </lineage>
</organism>
<name>A0A916U104_9SPHI</name>
<evidence type="ECO:0000256" key="9">
    <source>
        <dbReference type="ARBA" id="ARBA00023136"/>
    </source>
</evidence>
<proteinExistence type="inferred from homology"/>
<evidence type="ECO:0000256" key="5">
    <source>
        <dbReference type="ARBA" id="ARBA00022448"/>
    </source>
</evidence>
<keyword evidence="6" id="KW-1003">Cell membrane</keyword>
<comment type="subcellular location">
    <subcellularLocation>
        <location evidence="2">Cell membrane</location>
        <topology evidence="2">Multi-pass membrane protein</topology>
    </subcellularLocation>
</comment>
<evidence type="ECO:0000256" key="4">
    <source>
        <dbReference type="ARBA" id="ARBA00017522"/>
    </source>
</evidence>
<evidence type="ECO:0000256" key="1">
    <source>
        <dbReference type="ARBA" id="ARBA00002672"/>
    </source>
</evidence>
<feature type="transmembrane region" description="Helical" evidence="10">
    <location>
        <begin position="59"/>
        <end position="76"/>
    </location>
</feature>